<feature type="transmembrane region" description="Helical" evidence="6">
    <location>
        <begin position="317"/>
        <end position="340"/>
    </location>
</feature>
<dbReference type="PANTHER" id="PTHR47023:SF1">
    <property type="entry name" value="SEX PEPTIDE RECEPTOR"/>
    <property type="match status" value="1"/>
</dbReference>
<feature type="transmembrane region" description="Helical" evidence="6">
    <location>
        <begin position="280"/>
        <end position="305"/>
    </location>
</feature>
<dbReference type="Proteomes" id="UP000683360">
    <property type="component" value="Unassembled WGS sequence"/>
</dbReference>
<evidence type="ECO:0000313" key="8">
    <source>
        <dbReference type="EMBL" id="CAG2234603.1"/>
    </source>
</evidence>
<evidence type="ECO:0000313" key="9">
    <source>
        <dbReference type="Proteomes" id="UP000683360"/>
    </source>
</evidence>
<protein>
    <recommendedName>
        <fullName evidence="7">G-protein coupled receptors family 1 profile domain-containing protein</fullName>
    </recommendedName>
</protein>
<feature type="transmembrane region" description="Helical" evidence="6">
    <location>
        <begin position="162"/>
        <end position="181"/>
    </location>
</feature>
<dbReference type="InterPro" id="IPR019427">
    <property type="entry name" value="7TM_GPCR_serpentine_rcpt_Srw"/>
</dbReference>
<sequence length="360" mass="41849">MPPRDMSAWRNRFGQSVNNLQLLQEIHDHSYYSPRKMFPEETHVFFIYIQPVLIILLIIWLALSVKLIWSKNFIKQYGLMTAYTSLDISALLLQDMFFAVFITTKQNYVPYKWCYAFEAIAVYTPGCLHAVSSWLKLAQSIRVFVLFYKPLHVKSILSSYKIAVYILSITVCACALSAVLFEMEVNFEKTTLLDKTTGQVVEVCRDEDYFKLQSEHSLNSKGVFALQFVHAIYKGVLPCFLMISLTGGTIVMLKKQQNIRKTLNQQQTNRQESEERLAKVTIAASVTYTIVVLPSLPILFILYFYSGSYNFEVILKFLSIMHTTFVICNVPINFILYNWLSRDFREKVIKLKNHLWKFCC</sequence>
<dbReference type="AlphaFoldDB" id="A0A8S3TW56"/>
<feature type="coiled-coil region" evidence="5">
    <location>
        <begin position="256"/>
        <end position="283"/>
    </location>
</feature>
<dbReference type="PROSITE" id="PS50262">
    <property type="entry name" value="G_PROTEIN_RECEP_F1_2"/>
    <property type="match status" value="1"/>
</dbReference>
<feature type="transmembrane region" description="Helical" evidence="6">
    <location>
        <begin position="81"/>
        <end position="102"/>
    </location>
</feature>
<dbReference type="GO" id="GO:0008528">
    <property type="term" value="F:G protein-coupled peptide receptor activity"/>
    <property type="evidence" value="ECO:0007669"/>
    <property type="project" value="InterPro"/>
</dbReference>
<organism evidence="8 9">
    <name type="scientific">Mytilus edulis</name>
    <name type="common">Blue mussel</name>
    <dbReference type="NCBI Taxonomy" id="6550"/>
    <lineage>
        <taxon>Eukaryota</taxon>
        <taxon>Metazoa</taxon>
        <taxon>Spiralia</taxon>
        <taxon>Lophotrochozoa</taxon>
        <taxon>Mollusca</taxon>
        <taxon>Bivalvia</taxon>
        <taxon>Autobranchia</taxon>
        <taxon>Pteriomorphia</taxon>
        <taxon>Mytilida</taxon>
        <taxon>Mytiloidea</taxon>
        <taxon>Mytilidae</taxon>
        <taxon>Mytilinae</taxon>
        <taxon>Mytilus</taxon>
    </lineage>
</organism>
<evidence type="ECO:0000256" key="3">
    <source>
        <dbReference type="ARBA" id="ARBA00022989"/>
    </source>
</evidence>
<feature type="transmembrane region" description="Helical" evidence="6">
    <location>
        <begin position="45"/>
        <end position="69"/>
    </location>
</feature>
<name>A0A8S3TW56_MYTED</name>
<feature type="domain" description="G-protein coupled receptors family 1 profile" evidence="7">
    <location>
        <begin position="53"/>
        <end position="337"/>
    </location>
</feature>
<evidence type="ECO:0000259" key="7">
    <source>
        <dbReference type="PROSITE" id="PS50262"/>
    </source>
</evidence>
<evidence type="ECO:0000256" key="1">
    <source>
        <dbReference type="ARBA" id="ARBA00004370"/>
    </source>
</evidence>
<keyword evidence="2 6" id="KW-0812">Transmembrane</keyword>
<dbReference type="Pfam" id="PF10324">
    <property type="entry name" value="7TM_GPCR_Srw"/>
    <property type="match status" value="1"/>
</dbReference>
<dbReference type="InterPro" id="IPR053071">
    <property type="entry name" value="GPCR1-related_rcpt"/>
</dbReference>
<dbReference type="GO" id="GO:0016020">
    <property type="term" value="C:membrane"/>
    <property type="evidence" value="ECO:0007669"/>
    <property type="project" value="UniProtKB-SubCell"/>
</dbReference>
<keyword evidence="3 6" id="KW-1133">Transmembrane helix</keyword>
<dbReference type="PANTHER" id="PTHR47023">
    <property type="entry name" value="SEX PEPTIDE RECEPTOR"/>
    <property type="match status" value="1"/>
</dbReference>
<reference evidence="8" key="1">
    <citation type="submission" date="2021-03" db="EMBL/GenBank/DDBJ databases">
        <authorList>
            <person name="Bekaert M."/>
        </authorList>
    </citation>
    <scope>NUCLEOTIDE SEQUENCE</scope>
</reference>
<comment type="subcellular location">
    <subcellularLocation>
        <location evidence="1">Membrane</location>
    </subcellularLocation>
</comment>
<accession>A0A8S3TW56</accession>
<dbReference type="OrthoDB" id="10308656at2759"/>
<feature type="transmembrane region" description="Helical" evidence="6">
    <location>
        <begin position="231"/>
        <end position="253"/>
    </location>
</feature>
<evidence type="ECO:0000256" key="6">
    <source>
        <dbReference type="SAM" id="Phobius"/>
    </source>
</evidence>
<dbReference type="EMBL" id="CAJPWZ010002260">
    <property type="protein sequence ID" value="CAG2234603.1"/>
    <property type="molecule type" value="Genomic_DNA"/>
</dbReference>
<keyword evidence="5" id="KW-0175">Coiled coil</keyword>
<dbReference type="Gene3D" id="1.20.1070.10">
    <property type="entry name" value="Rhodopsin 7-helix transmembrane proteins"/>
    <property type="match status" value="1"/>
</dbReference>
<evidence type="ECO:0000256" key="2">
    <source>
        <dbReference type="ARBA" id="ARBA00022692"/>
    </source>
</evidence>
<keyword evidence="4 6" id="KW-0472">Membrane</keyword>
<evidence type="ECO:0000256" key="5">
    <source>
        <dbReference type="SAM" id="Coils"/>
    </source>
</evidence>
<evidence type="ECO:0000256" key="4">
    <source>
        <dbReference type="ARBA" id="ARBA00023136"/>
    </source>
</evidence>
<dbReference type="SUPFAM" id="SSF81321">
    <property type="entry name" value="Family A G protein-coupled receptor-like"/>
    <property type="match status" value="1"/>
</dbReference>
<dbReference type="InterPro" id="IPR017452">
    <property type="entry name" value="GPCR_Rhodpsn_7TM"/>
</dbReference>
<proteinExistence type="predicted"/>
<keyword evidence="9" id="KW-1185">Reference proteome</keyword>
<comment type="caution">
    <text evidence="8">The sequence shown here is derived from an EMBL/GenBank/DDBJ whole genome shotgun (WGS) entry which is preliminary data.</text>
</comment>
<gene>
    <name evidence="8" type="ORF">MEDL_47215</name>
</gene>